<dbReference type="Proteomes" id="UP000004995">
    <property type="component" value="Unassembled WGS sequence"/>
</dbReference>
<reference evidence="2" key="2">
    <citation type="submission" date="2015-07" db="EMBL/GenBank/DDBJ databases">
        <authorList>
            <person name="Noorani M."/>
        </authorList>
    </citation>
    <scope>NUCLEOTIDE SEQUENCE</scope>
    <source>
        <strain evidence="2">Yugu1</strain>
    </source>
</reference>
<protein>
    <submittedName>
        <fullName evidence="2 3">Uncharacterized protein</fullName>
    </submittedName>
</protein>
<evidence type="ECO:0000313" key="4">
    <source>
        <dbReference type="Proteomes" id="UP000004995"/>
    </source>
</evidence>
<keyword evidence="4" id="KW-1185">Reference proteome</keyword>
<evidence type="ECO:0000313" key="3">
    <source>
        <dbReference type="EnsemblPlants" id="KQL07930"/>
    </source>
</evidence>
<feature type="region of interest" description="Disordered" evidence="1">
    <location>
        <begin position="1"/>
        <end position="33"/>
    </location>
</feature>
<reference evidence="3" key="3">
    <citation type="submission" date="2018-08" db="UniProtKB">
        <authorList>
            <consortium name="EnsemblPlants"/>
        </authorList>
    </citation>
    <scope>IDENTIFICATION</scope>
    <source>
        <strain evidence="3">Yugu1</strain>
    </source>
</reference>
<dbReference type="Gramene" id="KQL07930">
    <property type="protein sequence ID" value="KQL07930"/>
    <property type="gene ID" value="SETIT_003489mg"/>
</dbReference>
<feature type="compositionally biased region" description="Basic and acidic residues" evidence="1">
    <location>
        <begin position="15"/>
        <end position="27"/>
    </location>
</feature>
<sequence length="96" mass="10965">MKSPFGLDWPGNETGQERPFPRLHGPEDIPTSSWRGDDAAARHILDGDRLPSSLHPLRRLLPIEEDLSAALRRRLLRMITLMCFNVDAGDVYLLRF</sequence>
<dbReference type="EnsemblPlants" id="KQL07930">
    <property type="protein sequence ID" value="KQL07930"/>
    <property type="gene ID" value="SETIT_003489mg"/>
</dbReference>
<accession>K3XNL6</accession>
<name>K3XNL6_SETIT</name>
<proteinExistence type="predicted"/>
<dbReference type="EMBL" id="CM003532">
    <property type="protein sequence ID" value="RCV28336.1"/>
    <property type="molecule type" value="Genomic_DNA"/>
</dbReference>
<evidence type="ECO:0000313" key="2">
    <source>
        <dbReference type="EMBL" id="RCV28336.1"/>
    </source>
</evidence>
<dbReference type="AlphaFoldDB" id="K3XNL6"/>
<dbReference type="EMBL" id="AGNK02003390">
    <property type="status" value="NOT_ANNOTATED_CDS"/>
    <property type="molecule type" value="Genomic_DNA"/>
</dbReference>
<dbReference type="HOGENOM" id="CLU_2363662_0_0_1"/>
<organism evidence="3 4">
    <name type="scientific">Setaria italica</name>
    <name type="common">Foxtail millet</name>
    <name type="synonym">Panicum italicum</name>
    <dbReference type="NCBI Taxonomy" id="4555"/>
    <lineage>
        <taxon>Eukaryota</taxon>
        <taxon>Viridiplantae</taxon>
        <taxon>Streptophyta</taxon>
        <taxon>Embryophyta</taxon>
        <taxon>Tracheophyta</taxon>
        <taxon>Spermatophyta</taxon>
        <taxon>Magnoliopsida</taxon>
        <taxon>Liliopsida</taxon>
        <taxon>Poales</taxon>
        <taxon>Poaceae</taxon>
        <taxon>PACMAD clade</taxon>
        <taxon>Panicoideae</taxon>
        <taxon>Panicodae</taxon>
        <taxon>Paniceae</taxon>
        <taxon>Cenchrinae</taxon>
        <taxon>Setaria</taxon>
    </lineage>
</organism>
<gene>
    <name evidence="2" type="ORF">SETIT_5G397500v2</name>
</gene>
<evidence type="ECO:0000256" key="1">
    <source>
        <dbReference type="SAM" id="MobiDB-lite"/>
    </source>
</evidence>
<reference evidence="2 4" key="1">
    <citation type="journal article" date="2012" name="Nat. Biotechnol.">
        <title>Reference genome sequence of the model plant Setaria.</title>
        <authorList>
            <person name="Bennetzen J.L."/>
            <person name="Schmutz J."/>
            <person name="Wang H."/>
            <person name="Percifield R."/>
            <person name="Hawkins J."/>
            <person name="Pontaroli A.C."/>
            <person name="Estep M."/>
            <person name="Feng L."/>
            <person name="Vaughn J.N."/>
            <person name="Grimwood J."/>
            <person name="Jenkins J."/>
            <person name="Barry K."/>
            <person name="Lindquist E."/>
            <person name="Hellsten U."/>
            <person name="Deshpande S."/>
            <person name="Wang X."/>
            <person name="Wu X."/>
            <person name="Mitros T."/>
            <person name="Triplett J."/>
            <person name="Yang X."/>
            <person name="Ye C.Y."/>
            <person name="Mauro-Herrera M."/>
            <person name="Wang L."/>
            <person name="Li P."/>
            <person name="Sharma M."/>
            <person name="Sharma R."/>
            <person name="Ronald P.C."/>
            <person name="Panaud O."/>
            <person name="Kellogg E.A."/>
            <person name="Brutnell T.P."/>
            <person name="Doust A.N."/>
            <person name="Tuskan G.A."/>
            <person name="Rokhsar D."/>
            <person name="Devos K.M."/>
        </authorList>
    </citation>
    <scope>NUCLEOTIDE SEQUENCE [LARGE SCALE GENOMIC DNA]</scope>
    <source>
        <strain evidence="4">cv. Yugu1</strain>
        <strain evidence="2">Yugu1</strain>
    </source>
</reference>